<comment type="caution">
    <text evidence="2">The sequence shown here is derived from an EMBL/GenBank/DDBJ whole genome shotgun (WGS) entry which is preliminary data.</text>
</comment>
<reference evidence="3" key="1">
    <citation type="submission" date="2017-09" db="EMBL/GenBank/DDBJ databases">
        <title>Depth-based differentiation of microbial function through sediment-hosted aquifers and enrichment of novel symbionts in the deep terrestrial subsurface.</title>
        <authorList>
            <person name="Probst A.J."/>
            <person name="Ladd B."/>
            <person name="Jarett J.K."/>
            <person name="Geller-Mcgrath D.E."/>
            <person name="Sieber C.M.K."/>
            <person name="Emerson J.B."/>
            <person name="Anantharaman K."/>
            <person name="Thomas B.C."/>
            <person name="Malmstrom R."/>
            <person name="Stieglmeier M."/>
            <person name="Klingl A."/>
            <person name="Woyke T."/>
            <person name="Ryan C.M."/>
            <person name="Banfield J.F."/>
        </authorList>
    </citation>
    <scope>NUCLEOTIDE SEQUENCE [LARGE SCALE GENOMIC DNA]</scope>
</reference>
<accession>A0A2M6NZK8</accession>
<dbReference type="EMBL" id="PFBW01000222">
    <property type="protein sequence ID" value="PIR76915.1"/>
    <property type="molecule type" value="Genomic_DNA"/>
</dbReference>
<dbReference type="Proteomes" id="UP000228528">
    <property type="component" value="Unassembled WGS sequence"/>
</dbReference>
<sequence length="445" mass="51208">MIGEESWFKSFMGGEKNKPAPPEPDTDSLETTQENSGVDEETDKIRRIREAIEKLDYAIQMREDEEGKLTHAREQMLRFDRRVLQWKERLIDKEKSGNSRREWDRLSASENYNLNKEFATACRRLDFHTEVVDGKISAEIFDDLDVDPFFEISGIIRQKNTDSEAKVDDGREVRLLFQYIKDQNKLEIVGEIPDGYQVQDVHPFGEFVILADVKHTSLSNVNNNLFREKFFLFKIDKNQPTSMQPVMELSRNDSVQKYLTEKHNQCYYRDSRIGNELVFVHHINSFERNGRGFHKRAFKAIKEVIEKEKKQLGETTIETTINFLSDYGITPEEQAQLGIIVNQDAIMLNEYGHTIAMGGLAFSTDGNSLVRVAQTRSGHMAYAAHIIPMRDLVAGKGPSLPDVKVKPLEGIGVNTSIYDHIRARQSEDEERALYRANKKLGNIKI</sequence>
<dbReference type="AlphaFoldDB" id="A0A2M6NZK8"/>
<organism evidence="2 3">
    <name type="scientific">Candidatus Magasanikbacteria bacterium CG10_big_fil_rev_8_21_14_0_10_38_6</name>
    <dbReference type="NCBI Taxonomy" id="1974647"/>
    <lineage>
        <taxon>Bacteria</taxon>
        <taxon>Candidatus Magasanikiibacteriota</taxon>
    </lineage>
</organism>
<protein>
    <submittedName>
        <fullName evidence="2">Uncharacterized protein</fullName>
    </submittedName>
</protein>
<evidence type="ECO:0000313" key="3">
    <source>
        <dbReference type="Proteomes" id="UP000228528"/>
    </source>
</evidence>
<feature type="region of interest" description="Disordered" evidence="1">
    <location>
        <begin position="1"/>
        <end position="43"/>
    </location>
</feature>
<name>A0A2M6NZK8_9BACT</name>
<evidence type="ECO:0000313" key="2">
    <source>
        <dbReference type="EMBL" id="PIR76915.1"/>
    </source>
</evidence>
<proteinExistence type="predicted"/>
<evidence type="ECO:0000256" key="1">
    <source>
        <dbReference type="SAM" id="MobiDB-lite"/>
    </source>
</evidence>
<gene>
    <name evidence="2" type="ORF">COU30_05285</name>
</gene>